<dbReference type="InterPro" id="IPR035917">
    <property type="entry name" value="YjbQ-like_sf"/>
</dbReference>
<keyword evidence="3" id="KW-1185">Reference proteome</keyword>
<dbReference type="EMBL" id="JACONZ010000005">
    <property type="protein sequence ID" value="MBC5582395.1"/>
    <property type="molecule type" value="Genomic_DNA"/>
</dbReference>
<proteinExistence type="inferred from homology"/>
<dbReference type="PANTHER" id="PTHR30615:SF8">
    <property type="entry name" value="UPF0047 PROTEIN C4A8.02C"/>
    <property type="match status" value="1"/>
</dbReference>
<dbReference type="NCBIfam" id="TIGR00149">
    <property type="entry name" value="TIGR00149_YjbQ"/>
    <property type="match status" value="2"/>
</dbReference>
<accession>A0A923L204</accession>
<dbReference type="PANTHER" id="PTHR30615">
    <property type="entry name" value="UNCHARACTERIZED PROTEIN YJBQ-RELATED"/>
    <property type="match status" value="1"/>
</dbReference>
<name>A0A923L204_9FIRM</name>
<dbReference type="RefSeq" id="WP_186888758.1">
    <property type="nucleotide sequence ID" value="NZ_JACONZ010000005.1"/>
</dbReference>
<protein>
    <submittedName>
        <fullName evidence="2">YjbQ family protein</fullName>
    </submittedName>
</protein>
<gene>
    <name evidence="2" type="ORF">H8S23_12855</name>
</gene>
<comment type="similarity">
    <text evidence="1">Belongs to the UPF0047 family.</text>
</comment>
<dbReference type="AlphaFoldDB" id="A0A923L204"/>
<comment type="caution">
    <text evidence="2">The sequence shown here is derived from an EMBL/GenBank/DDBJ whole genome shotgun (WGS) entry which is preliminary data.</text>
</comment>
<dbReference type="Gene3D" id="2.60.120.460">
    <property type="entry name" value="YjbQ-like"/>
    <property type="match status" value="2"/>
</dbReference>
<dbReference type="Proteomes" id="UP000659630">
    <property type="component" value="Unassembled WGS sequence"/>
</dbReference>
<organism evidence="2 3">
    <name type="scientific">Anaerofilum hominis</name>
    <dbReference type="NCBI Taxonomy" id="2763016"/>
    <lineage>
        <taxon>Bacteria</taxon>
        <taxon>Bacillati</taxon>
        <taxon>Bacillota</taxon>
        <taxon>Clostridia</taxon>
        <taxon>Eubacteriales</taxon>
        <taxon>Oscillospiraceae</taxon>
        <taxon>Anaerofilum</taxon>
    </lineage>
</organism>
<sequence>MTRTFELETAKDGWYVIDEQVRRTVEESGVKDGICLLYLPHTTAGFAITSSWDPKGIEDSIRDVKAKFPVRTSYAHPYSPFASAARARAALTGGSRTLIVRDGALLLGHSQTLLLYEFDGPQLRSFTVTVLPRALWFGTAAFESRFGEMRDVTGEVAEIVRQSGVREGFCHVTVVAATAGLMLCAAGEEVQADVWEDVERLIPTRADFHHRETASDAAGHSKTFVAGTQLDLPVADGAPVLGRDQRIVYAEFDGPRPRDIRVAVYADGEEGRTEDVKTGV</sequence>
<dbReference type="Pfam" id="PF01894">
    <property type="entry name" value="YjbQ"/>
    <property type="match status" value="2"/>
</dbReference>
<reference evidence="2" key="1">
    <citation type="submission" date="2020-08" db="EMBL/GenBank/DDBJ databases">
        <title>Genome public.</title>
        <authorList>
            <person name="Liu C."/>
            <person name="Sun Q."/>
        </authorList>
    </citation>
    <scope>NUCLEOTIDE SEQUENCE</scope>
    <source>
        <strain evidence="2">BX8</strain>
    </source>
</reference>
<evidence type="ECO:0000313" key="3">
    <source>
        <dbReference type="Proteomes" id="UP000659630"/>
    </source>
</evidence>
<dbReference type="InterPro" id="IPR001602">
    <property type="entry name" value="UPF0047_YjbQ-like"/>
</dbReference>
<evidence type="ECO:0000256" key="1">
    <source>
        <dbReference type="ARBA" id="ARBA00005534"/>
    </source>
</evidence>
<dbReference type="SUPFAM" id="SSF111038">
    <property type="entry name" value="YjbQ-like"/>
    <property type="match status" value="2"/>
</dbReference>
<evidence type="ECO:0000313" key="2">
    <source>
        <dbReference type="EMBL" id="MBC5582395.1"/>
    </source>
</evidence>